<protein>
    <recommendedName>
        <fullName evidence="5">YggT family protein</fullName>
    </recommendedName>
</protein>
<reference evidence="3 4" key="1">
    <citation type="journal article" date="2019" name="J Genomics">
        <title>The Draft Genome of a Hydrogen-producing Cyanobacterium, Arthrospira platensis NIES-46.</title>
        <authorList>
            <person name="Suzuki S."/>
            <person name="Yamaguchi H."/>
            <person name="Kawachi M."/>
        </authorList>
    </citation>
    <scope>NUCLEOTIDE SEQUENCE [LARGE SCALE GENOMIC DNA]</scope>
    <source>
        <strain evidence="3 4">NIES-46</strain>
    </source>
</reference>
<evidence type="ECO:0000256" key="1">
    <source>
        <dbReference type="ARBA" id="ARBA00010894"/>
    </source>
</evidence>
<evidence type="ECO:0000256" key="2">
    <source>
        <dbReference type="SAM" id="Phobius"/>
    </source>
</evidence>
<comment type="similarity">
    <text evidence="1">Belongs to the YggT family.</text>
</comment>
<keyword evidence="2" id="KW-0472">Membrane</keyword>
<dbReference type="InterPro" id="IPR003425">
    <property type="entry name" value="CCB3/YggT"/>
</dbReference>
<keyword evidence="2" id="KW-1133">Transmembrane helix</keyword>
<feature type="transmembrane region" description="Helical" evidence="2">
    <location>
        <begin position="71"/>
        <end position="91"/>
    </location>
</feature>
<sequence>MSSPLFLLANTVAQFLNIYMVLIFIRILLSWFPNVNLYDGPLSIITQLTDPYLNLFRSFIPPLGGIDFSPIIAIFLLQFVAQIVPSLLYSLA</sequence>
<dbReference type="Pfam" id="PF02325">
    <property type="entry name" value="CCB3_YggT"/>
    <property type="match status" value="1"/>
</dbReference>
<keyword evidence="4" id="KW-1185">Reference proteome</keyword>
<name>A0A5M3T610_LIMPL</name>
<organism evidence="3 4">
    <name type="scientific">Limnospira platensis NIES-46</name>
    <dbReference type="NCBI Taxonomy" id="1236695"/>
    <lineage>
        <taxon>Bacteria</taxon>
        <taxon>Bacillati</taxon>
        <taxon>Cyanobacteriota</taxon>
        <taxon>Cyanophyceae</taxon>
        <taxon>Oscillatoriophycideae</taxon>
        <taxon>Oscillatoriales</taxon>
        <taxon>Sirenicapillariaceae</taxon>
        <taxon>Limnospira</taxon>
    </lineage>
</organism>
<evidence type="ECO:0008006" key="5">
    <source>
        <dbReference type="Google" id="ProtNLM"/>
    </source>
</evidence>
<evidence type="ECO:0000313" key="3">
    <source>
        <dbReference type="EMBL" id="GCE93885.1"/>
    </source>
</evidence>
<accession>A0A5M3T610</accession>
<dbReference type="RefSeq" id="WP_014274832.1">
    <property type="nucleotide sequence ID" value="NZ_BIMW01000081.1"/>
</dbReference>
<dbReference type="Proteomes" id="UP000326169">
    <property type="component" value="Unassembled WGS sequence"/>
</dbReference>
<dbReference type="EMBL" id="BIMW01000081">
    <property type="protein sequence ID" value="GCE93885.1"/>
    <property type="molecule type" value="Genomic_DNA"/>
</dbReference>
<proteinExistence type="inferred from homology"/>
<dbReference type="PANTHER" id="PTHR33219">
    <property type="entry name" value="YLMG HOMOLOG PROTEIN 2, CHLOROPLASTIC"/>
    <property type="match status" value="1"/>
</dbReference>
<dbReference type="PANTHER" id="PTHR33219:SF14">
    <property type="entry name" value="PROTEIN COFACTOR ASSEMBLY OF COMPLEX C SUBUNIT B CCB3, CHLOROPLASTIC-RELATED"/>
    <property type="match status" value="1"/>
</dbReference>
<keyword evidence="2" id="KW-0812">Transmembrane</keyword>
<comment type="caution">
    <text evidence="3">The sequence shown here is derived from an EMBL/GenBank/DDBJ whole genome shotgun (WGS) entry which is preliminary data.</text>
</comment>
<feature type="transmembrane region" description="Helical" evidence="2">
    <location>
        <begin position="12"/>
        <end position="32"/>
    </location>
</feature>
<gene>
    <name evidence="3" type="ORF">NIES46_19370</name>
</gene>
<evidence type="ECO:0000313" key="4">
    <source>
        <dbReference type="Proteomes" id="UP000326169"/>
    </source>
</evidence>
<dbReference type="GeneID" id="301682791"/>